<accession>A0A6P5ADL6</accession>
<feature type="coiled-coil region" evidence="3">
    <location>
        <begin position="604"/>
        <end position="656"/>
    </location>
</feature>
<dbReference type="Proteomes" id="UP000515135">
    <property type="component" value="Unplaced"/>
</dbReference>
<keyword evidence="1 2" id="KW-0728">SH3 domain</keyword>
<evidence type="ECO:0000259" key="5">
    <source>
        <dbReference type="PROSITE" id="PS50002"/>
    </source>
</evidence>
<gene>
    <name evidence="7" type="primary">LOC109488103</name>
</gene>
<dbReference type="InterPro" id="IPR036028">
    <property type="entry name" value="SH3-like_dom_sf"/>
</dbReference>
<dbReference type="PANTHER" id="PTHR14167">
    <property type="entry name" value="SH3 DOMAIN-CONTAINING"/>
    <property type="match status" value="1"/>
</dbReference>
<dbReference type="FunFam" id="2.30.30.40:FF:000072">
    <property type="entry name" value="Unconventional Myosin IB"/>
    <property type="match status" value="3"/>
</dbReference>
<dbReference type="SMART" id="SM00326">
    <property type="entry name" value="SH3"/>
    <property type="match status" value="3"/>
</dbReference>
<feature type="region of interest" description="Disordered" evidence="4">
    <location>
        <begin position="58"/>
        <end position="78"/>
    </location>
</feature>
<dbReference type="OrthoDB" id="5340910at2759"/>
<dbReference type="Gene3D" id="2.30.30.40">
    <property type="entry name" value="SH3 Domains"/>
    <property type="match status" value="3"/>
</dbReference>
<keyword evidence="6" id="KW-1185">Reference proteome</keyword>
<dbReference type="InterPro" id="IPR001452">
    <property type="entry name" value="SH3_domain"/>
</dbReference>
<feature type="compositionally biased region" description="Low complexity" evidence="4">
    <location>
        <begin position="424"/>
        <end position="435"/>
    </location>
</feature>
<evidence type="ECO:0000313" key="6">
    <source>
        <dbReference type="Proteomes" id="UP000515135"/>
    </source>
</evidence>
<feature type="compositionally biased region" description="Basic and acidic residues" evidence="4">
    <location>
        <begin position="65"/>
        <end position="77"/>
    </location>
</feature>
<evidence type="ECO:0000256" key="3">
    <source>
        <dbReference type="SAM" id="Coils"/>
    </source>
</evidence>
<feature type="region of interest" description="Disordered" evidence="4">
    <location>
        <begin position="92"/>
        <end position="125"/>
    </location>
</feature>
<dbReference type="CDD" id="cd11873">
    <property type="entry name" value="SH3_CD2AP-like_1"/>
    <property type="match status" value="1"/>
</dbReference>
<feature type="domain" description="SH3" evidence="5">
    <location>
        <begin position="122"/>
        <end position="181"/>
    </location>
</feature>
<protein>
    <submittedName>
        <fullName evidence="7">SH3 domain-containing kinase-binding protein 1-like isoform X9</fullName>
    </submittedName>
</protein>
<feature type="compositionally biased region" description="Basic and acidic residues" evidence="4">
    <location>
        <begin position="496"/>
        <end position="526"/>
    </location>
</feature>
<sequence length="659" mass="73352">MVEVRVEFDYEAELDDELSLKIGDIITNVKQQDGGWWEGELNGKKGVFPDNFVKVIKKGSPPAKPSEKTNSHDKDEGGNVAKLASRLSMRGVPLAGMAPPGEGGVTRRPTVQRRDPAQAEKTRKLRCKAQYSYAPENMDELRLEVGDVIEILKQEEEGWWEGTLNGKSGVFPSNFVEVIKDEDKENIEEHQKEKTAPAPQQEEKNGPSGEQPQQQLKQPKKVRGVGLGDIFGNSPLHLRTKAADSIHDKDKHTHTDHIAKSGSLKKKAPPVPSEPPAKEEKASKPVEKAKVLFDYTAENEDELSLKVGEVIIIRSKESVDSGWWEGEVNGKTGVFPDNFVELLPPEEQGPEVPPRQVLRKITPPRPKKPPPPAASVKPVGGLNKLSHDKKHEDKHDEKGSIEEKLDKKSATLPIIPPKKPGPPTTAKKPTLAKSTESLNSTSSVEQNADGDVGNFDHIQVSPDKLTHLTAQRAKHPNRRPPSMFSSPKAENENEVEETRTETVVEKKQPEVIKEKLKEEKEEKEEVAPPPWAKDIRKGASLRRGVIPPTTKEEPLPEKRPPPPAVHRAKPTLPLQTPAKPDSKPTTPTEQPVTTPGTPLDTKALEDLRGEVRSLREQMTKMQSDNRRKMNELLNEIDEEKKVRMAMQVELDRLKKLVMS</sequence>
<feature type="compositionally biased region" description="Low complexity" evidence="4">
    <location>
        <begin position="584"/>
        <end position="598"/>
    </location>
</feature>
<feature type="domain" description="SH3" evidence="5">
    <location>
        <begin position="284"/>
        <end position="345"/>
    </location>
</feature>
<feature type="compositionally biased region" description="Basic and acidic residues" evidence="4">
    <location>
        <begin position="186"/>
        <end position="205"/>
    </location>
</feature>
<proteinExistence type="predicted"/>
<evidence type="ECO:0000256" key="1">
    <source>
        <dbReference type="ARBA" id="ARBA00022443"/>
    </source>
</evidence>
<evidence type="ECO:0000313" key="7">
    <source>
        <dbReference type="RefSeq" id="XP_019647818.1"/>
    </source>
</evidence>
<dbReference type="PANTHER" id="PTHR14167:SF92">
    <property type="entry name" value="CIN85 AND CD2AP RELATED, ISOFORM J"/>
    <property type="match status" value="1"/>
</dbReference>
<feature type="compositionally biased region" description="Pro residues" evidence="4">
    <location>
        <begin position="414"/>
        <end position="423"/>
    </location>
</feature>
<dbReference type="Pfam" id="PF14604">
    <property type="entry name" value="SH3_9"/>
    <property type="match status" value="3"/>
</dbReference>
<feature type="compositionally biased region" description="Basic and acidic residues" evidence="4">
    <location>
        <begin position="241"/>
        <end position="259"/>
    </location>
</feature>
<evidence type="ECO:0000256" key="2">
    <source>
        <dbReference type="PROSITE-ProRule" id="PRU00192"/>
    </source>
</evidence>
<feature type="region of interest" description="Disordered" evidence="4">
    <location>
        <begin position="186"/>
        <end position="285"/>
    </location>
</feature>
<organism evidence="6 7">
    <name type="scientific">Branchiostoma belcheri</name>
    <name type="common">Amphioxus</name>
    <dbReference type="NCBI Taxonomy" id="7741"/>
    <lineage>
        <taxon>Eukaryota</taxon>
        <taxon>Metazoa</taxon>
        <taxon>Chordata</taxon>
        <taxon>Cephalochordata</taxon>
        <taxon>Leptocardii</taxon>
        <taxon>Amphioxiformes</taxon>
        <taxon>Branchiostomatidae</taxon>
        <taxon>Branchiostoma</taxon>
    </lineage>
</organism>
<dbReference type="GO" id="GO:0007015">
    <property type="term" value="P:actin filament organization"/>
    <property type="evidence" value="ECO:0007669"/>
    <property type="project" value="TreeGrafter"/>
</dbReference>
<dbReference type="RefSeq" id="XP_019647818.1">
    <property type="nucleotide sequence ID" value="XM_019792259.1"/>
</dbReference>
<feature type="compositionally biased region" description="Polar residues" evidence="4">
    <location>
        <begin position="436"/>
        <end position="446"/>
    </location>
</feature>
<dbReference type="GO" id="GO:0016477">
    <property type="term" value="P:cell migration"/>
    <property type="evidence" value="ECO:0007669"/>
    <property type="project" value="TreeGrafter"/>
</dbReference>
<dbReference type="PRINTS" id="PR00452">
    <property type="entry name" value="SH3DOMAIN"/>
</dbReference>
<dbReference type="GeneID" id="109488103"/>
<dbReference type="CDD" id="cd11875">
    <property type="entry name" value="SH3_CD2AP-like_3"/>
    <property type="match status" value="1"/>
</dbReference>
<feature type="domain" description="SH3" evidence="5">
    <location>
        <begin position="1"/>
        <end position="58"/>
    </location>
</feature>
<dbReference type="AlphaFoldDB" id="A0A6P5ADL6"/>
<feature type="compositionally biased region" description="Basic and acidic residues" evidence="4">
    <location>
        <begin position="276"/>
        <end position="285"/>
    </location>
</feature>
<dbReference type="CDD" id="cd11874">
    <property type="entry name" value="SH3_CD2AP-like_2"/>
    <property type="match status" value="1"/>
</dbReference>
<dbReference type="InterPro" id="IPR050384">
    <property type="entry name" value="Endophilin_SH3RF"/>
</dbReference>
<reference evidence="7" key="1">
    <citation type="submission" date="2025-08" db="UniProtKB">
        <authorList>
            <consortium name="RefSeq"/>
        </authorList>
    </citation>
    <scope>IDENTIFICATION</scope>
    <source>
        <tissue evidence="7">Gonad</tissue>
    </source>
</reference>
<dbReference type="PRINTS" id="PR00499">
    <property type="entry name" value="P67PHOX"/>
</dbReference>
<dbReference type="SUPFAM" id="SSF50044">
    <property type="entry name" value="SH3-domain"/>
    <property type="match status" value="3"/>
</dbReference>
<evidence type="ECO:0000256" key="4">
    <source>
        <dbReference type="SAM" id="MobiDB-lite"/>
    </source>
</evidence>
<feature type="region of interest" description="Disordered" evidence="4">
    <location>
        <begin position="340"/>
        <end position="603"/>
    </location>
</feature>
<feature type="compositionally biased region" description="Basic and acidic residues" evidence="4">
    <location>
        <begin position="550"/>
        <end position="560"/>
    </location>
</feature>
<feature type="compositionally biased region" description="Basic and acidic residues" evidence="4">
    <location>
        <begin position="112"/>
        <end position="122"/>
    </location>
</feature>
<feature type="compositionally biased region" description="Basic and acidic residues" evidence="4">
    <location>
        <begin position="385"/>
        <end position="409"/>
    </location>
</feature>
<keyword evidence="3" id="KW-0175">Coiled coil</keyword>
<name>A0A6P5ADL6_BRABE</name>
<dbReference type="PROSITE" id="PS50002">
    <property type="entry name" value="SH3"/>
    <property type="match status" value="3"/>
</dbReference>